<dbReference type="Pfam" id="PF08817">
    <property type="entry name" value="YukD"/>
    <property type="match status" value="1"/>
</dbReference>
<comment type="subcellular location">
    <subcellularLocation>
        <location evidence="1">Cell membrane</location>
        <topology evidence="1">Multi-pass membrane protein</topology>
    </subcellularLocation>
</comment>
<feature type="transmembrane region" description="Helical" evidence="7">
    <location>
        <begin position="92"/>
        <end position="109"/>
    </location>
</feature>
<sequence>MNLQPALLRHAGVGLADEGLAHHGWVLRRTDGTLLDPNRSLTGQNVTDGETVLLAPQDQQWPEPEYDDLADAVAHEVRLLGAAWSGEYTRRAGAVTMMVALVGGLLVALRGGPDWTVAGIGLAVLALVALTVAAVAARALRDAGTALLLSIASYAYLGLGAALLGTGAARIGRAQLLVAGAALAWTAVAALIAVGTHRVVHVAVLGGGVLGAVGALLAMVTSPAAAAGILAGALLLGSPWLPRLAARQGGLPAPTVPNPSSEAPVDEPLPSPERISAIVARSDGLLTSLLWAMCTALAGCATVLARQDDVSARLLAAAIVVVCALRARAFVAVRHRVPLLAAALASGLALLVFGWAGVDPASHTRYVTTALAVVVLAAAGAYLVGRKYAAQPPGPQLGRLADITEYLLLALSGVLAILITGLVGYMRGLGG</sequence>
<evidence type="ECO:0000256" key="3">
    <source>
        <dbReference type="ARBA" id="ARBA00022475"/>
    </source>
</evidence>
<feature type="transmembrane region" description="Helical" evidence="7">
    <location>
        <begin position="364"/>
        <end position="385"/>
    </location>
</feature>
<feature type="transmembrane region" description="Helical" evidence="7">
    <location>
        <begin position="284"/>
        <end position="304"/>
    </location>
</feature>
<evidence type="ECO:0000256" key="6">
    <source>
        <dbReference type="ARBA" id="ARBA00023136"/>
    </source>
</evidence>
<feature type="domain" description="EccD-like transmembrane" evidence="8">
    <location>
        <begin position="89"/>
        <end position="429"/>
    </location>
</feature>
<feature type="transmembrane region" description="Helical" evidence="7">
    <location>
        <begin position="147"/>
        <end position="168"/>
    </location>
</feature>
<feature type="transmembrane region" description="Helical" evidence="7">
    <location>
        <begin position="199"/>
        <end position="218"/>
    </location>
</feature>
<feature type="transmembrane region" description="Helical" evidence="7">
    <location>
        <begin position="339"/>
        <end position="358"/>
    </location>
</feature>
<gene>
    <name evidence="9" type="ORF">FHR38_004189</name>
</gene>
<dbReference type="InterPro" id="IPR024962">
    <property type="entry name" value="YukD-like"/>
</dbReference>
<dbReference type="InterPro" id="IPR044049">
    <property type="entry name" value="EccD_transm"/>
</dbReference>
<organism evidence="9 10">
    <name type="scientific">Micromonospora polyrhachis</name>
    <dbReference type="NCBI Taxonomy" id="1282883"/>
    <lineage>
        <taxon>Bacteria</taxon>
        <taxon>Bacillati</taxon>
        <taxon>Actinomycetota</taxon>
        <taxon>Actinomycetes</taxon>
        <taxon>Micromonosporales</taxon>
        <taxon>Micromonosporaceae</taxon>
        <taxon>Micromonospora</taxon>
    </lineage>
</organism>
<keyword evidence="6 7" id="KW-0472">Membrane</keyword>
<feature type="transmembrane region" description="Helical" evidence="7">
    <location>
        <begin position="224"/>
        <end position="241"/>
    </location>
</feature>
<dbReference type="EMBL" id="JACHJW010000001">
    <property type="protein sequence ID" value="MBB4960456.1"/>
    <property type="molecule type" value="Genomic_DNA"/>
</dbReference>
<accession>A0A7W7STB6</accession>
<dbReference type="Gene3D" id="3.10.20.90">
    <property type="entry name" value="Phosphatidylinositol 3-kinase Catalytic Subunit, Chain A, domain 1"/>
    <property type="match status" value="1"/>
</dbReference>
<comment type="caution">
    <text evidence="9">The sequence shown here is derived from an EMBL/GenBank/DDBJ whole genome shotgun (WGS) entry which is preliminary data.</text>
</comment>
<feature type="transmembrane region" description="Helical" evidence="7">
    <location>
        <begin position="310"/>
        <end position="327"/>
    </location>
</feature>
<dbReference type="NCBIfam" id="TIGR03920">
    <property type="entry name" value="T7SS_EccD"/>
    <property type="match status" value="1"/>
</dbReference>
<keyword evidence="4 7" id="KW-0812">Transmembrane</keyword>
<evidence type="ECO:0000313" key="9">
    <source>
        <dbReference type="EMBL" id="MBB4960456.1"/>
    </source>
</evidence>
<dbReference type="GO" id="GO:0005886">
    <property type="term" value="C:plasma membrane"/>
    <property type="evidence" value="ECO:0007669"/>
    <property type="project" value="UniProtKB-SubCell"/>
</dbReference>
<evidence type="ECO:0000256" key="2">
    <source>
        <dbReference type="ARBA" id="ARBA00006162"/>
    </source>
</evidence>
<feature type="transmembrane region" description="Helical" evidence="7">
    <location>
        <begin position="406"/>
        <end position="426"/>
    </location>
</feature>
<comment type="similarity">
    <text evidence="2">Belongs to the EccD/Snm4 family.</text>
</comment>
<keyword evidence="5 7" id="KW-1133">Transmembrane helix</keyword>
<protein>
    <submittedName>
        <fullName evidence="9">Type VII secretion integral membrane protein EccD</fullName>
    </submittedName>
</protein>
<evidence type="ECO:0000256" key="4">
    <source>
        <dbReference type="ARBA" id="ARBA00022692"/>
    </source>
</evidence>
<keyword evidence="10" id="KW-1185">Reference proteome</keyword>
<feature type="transmembrane region" description="Helical" evidence="7">
    <location>
        <begin position="115"/>
        <end position="135"/>
    </location>
</feature>
<keyword evidence="3" id="KW-1003">Cell membrane</keyword>
<evidence type="ECO:0000256" key="1">
    <source>
        <dbReference type="ARBA" id="ARBA00004651"/>
    </source>
</evidence>
<evidence type="ECO:0000256" key="7">
    <source>
        <dbReference type="SAM" id="Phobius"/>
    </source>
</evidence>
<reference evidence="9 10" key="1">
    <citation type="submission" date="2020-08" db="EMBL/GenBank/DDBJ databases">
        <title>Sequencing the genomes of 1000 actinobacteria strains.</title>
        <authorList>
            <person name="Klenk H.-P."/>
        </authorList>
    </citation>
    <scope>NUCLEOTIDE SEQUENCE [LARGE SCALE GENOMIC DNA]</scope>
    <source>
        <strain evidence="9 10">DSM 45886</strain>
    </source>
</reference>
<dbReference type="PIRSF" id="PIRSF017804">
    <property type="entry name" value="Secretion_EccD1"/>
    <property type="match status" value="1"/>
</dbReference>
<name>A0A7W7STB6_9ACTN</name>
<proteinExistence type="inferred from homology"/>
<evidence type="ECO:0000256" key="5">
    <source>
        <dbReference type="ARBA" id="ARBA00022989"/>
    </source>
</evidence>
<dbReference type="Proteomes" id="UP000578819">
    <property type="component" value="Unassembled WGS sequence"/>
</dbReference>
<feature type="transmembrane region" description="Helical" evidence="7">
    <location>
        <begin position="174"/>
        <end position="192"/>
    </location>
</feature>
<dbReference type="Pfam" id="PF19053">
    <property type="entry name" value="EccD"/>
    <property type="match status" value="1"/>
</dbReference>
<evidence type="ECO:0000313" key="10">
    <source>
        <dbReference type="Proteomes" id="UP000578819"/>
    </source>
</evidence>
<evidence type="ECO:0000259" key="8">
    <source>
        <dbReference type="Pfam" id="PF19053"/>
    </source>
</evidence>
<dbReference type="InterPro" id="IPR006707">
    <property type="entry name" value="T7SS_EccD"/>
</dbReference>
<dbReference type="AlphaFoldDB" id="A0A7W7STB6"/>